<dbReference type="NCBIfam" id="TIGR02120">
    <property type="entry name" value="GspF"/>
    <property type="match status" value="1"/>
</dbReference>
<keyword evidence="6 12" id="KW-0812">Transmembrane</keyword>
<keyword evidence="10 12" id="KW-1133">Transmembrane helix</keyword>
<comment type="similarity">
    <text evidence="2">Belongs to the GSP F family.</text>
</comment>
<feature type="domain" description="Type II secretion system protein GspF" evidence="13">
    <location>
        <begin position="71"/>
        <end position="193"/>
    </location>
</feature>
<evidence type="ECO:0000256" key="11">
    <source>
        <dbReference type="ARBA" id="ARBA00023136"/>
    </source>
</evidence>
<evidence type="ECO:0000256" key="4">
    <source>
        <dbReference type="ARBA" id="ARBA00022475"/>
    </source>
</evidence>
<evidence type="ECO:0000256" key="8">
    <source>
        <dbReference type="ARBA" id="ARBA00022837"/>
    </source>
</evidence>
<feature type="domain" description="Type II secretion system protein GspF" evidence="13">
    <location>
        <begin position="273"/>
        <end position="395"/>
    </location>
</feature>
<keyword evidence="3" id="KW-0813">Transport</keyword>
<dbReference type="PRINTS" id="PR00812">
    <property type="entry name" value="BCTERIALGSPF"/>
</dbReference>
<evidence type="ECO:0000256" key="2">
    <source>
        <dbReference type="ARBA" id="ARBA00005745"/>
    </source>
</evidence>
<dbReference type="Pfam" id="PF00482">
    <property type="entry name" value="T2SSF"/>
    <property type="match status" value="2"/>
</dbReference>
<dbReference type="AlphaFoldDB" id="A0A3B1AU72"/>
<dbReference type="InterPro" id="IPR042094">
    <property type="entry name" value="T2SS_GspF_sf"/>
</dbReference>
<evidence type="ECO:0000313" key="14">
    <source>
        <dbReference type="EMBL" id="VAX09539.1"/>
    </source>
</evidence>
<keyword evidence="9" id="KW-0653">Protein transport</keyword>
<dbReference type="GO" id="GO:0005886">
    <property type="term" value="C:plasma membrane"/>
    <property type="evidence" value="ECO:0007669"/>
    <property type="project" value="UniProtKB-SubCell"/>
</dbReference>
<dbReference type="InterPro" id="IPR003004">
    <property type="entry name" value="GspF/PilC"/>
</dbReference>
<dbReference type="GO" id="GO:0046872">
    <property type="term" value="F:metal ion binding"/>
    <property type="evidence" value="ECO:0007669"/>
    <property type="project" value="UniProtKB-KW"/>
</dbReference>
<keyword evidence="8" id="KW-0106">Calcium</keyword>
<accession>A0A3B1AU72</accession>
<feature type="transmembrane region" description="Helical" evidence="12">
    <location>
        <begin position="169"/>
        <end position="192"/>
    </location>
</feature>
<sequence length="404" mass="44041">MGAFEYQALDQQGRQKKGIIESDTPRVARQLLRDMGLTPLSVDAVTSQESRLPNTIGGGRSLGTRDLALLTRQLATLSQSGIPLEEALLAVSQQTSKSYIRRIILGVRTRVLEGQSLSNALGNFPNAFPGLYRATVDAGESSGKLDFVLEKLADYEETREQMHQKVQLAMIYPALLTTISILIVIGLLAYVVPEISVVFENMGQKLPTLTVWLISASNFLLEYGLYMLAGLSVMGLTGTAMLQVKSVRFTQQTVLLKLPLVARIIRGSNAAGFTRTLAILTGSGVELLEALRIASQVIPNLPMRQAVEKTAARVREGDSLSHSLGQTGLFPPITVHLIASGESSGQLPRMLESAANNQQREVQTMTEMLVGIFEPLMILFMGIIVLLIVIAILLPIFEMNQLVR</sequence>
<gene>
    <name evidence="14" type="ORF">MNBD_GAMMA26-327</name>
</gene>
<evidence type="ECO:0000259" key="13">
    <source>
        <dbReference type="Pfam" id="PF00482"/>
    </source>
</evidence>
<dbReference type="InterPro" id="IPR018076">
    <property type="entry name" value="T2SS_GspF_dom"/>
</dbReference>
<keyword evidence="7" id="KW-0479">Metal-binding</keyword>
<evidence type="ECO:0000256" key="5">
    <source>
        <dbReference type="ARBA" id="ARBA00022519"/>
    </source>
</evidence>
<reference evidence="14" key="1">
    <citation type="submission" date="2018-06" db="EMBL/GenBank/DDBJ databases">
        <authorList>
            <person name="Zhirakovskaya E."/>
        </authorList>
    </citation>
    <scope>NUCLEOTIDE SEQUENCE</scope>
</reference>
<organism evidence="14">
    <name type="scientific">hydrothermal vent metagenome</name>
    <dbReference type="NCBI Taxonomy" id="652676"/>
    <lineage>
        <taxon>unclassified sequences</taxon>
        <taxon>metagenomes</taxon>
        <taxon>ecological metagenomes</taxon>
    </lineage>
</organism>
<feature type="transmembrane region" description="Helical" evidence="12">
    <location>
        <begin position="376"/>
        <end position="397"/>
    </location>
</feature>
<dbReference type="Gene3D" id="1.20.81.30">
    <property type="entry name" value="Type II secretion system (T2SS), domain F"/>
    <property type="match status" value="2"/>
</dbReference>
<proteinExistence type="inferred from homology"/>
<evidence type="ECO:0000256" key="12">
    <source>
        <dbReference type="SAM" id="Phobius"/>
    </source>
</evidence>
<evidence type="ECO:0000256" key="10">
    <source>
        <dbReference type="ARBA" id="ARBA00022989"/>
    </source>
</evidence>
<protein>
    <submittedName>
        <fullName evidence="14">General secretion pathway protein F</fullName>
    </submittedName>
</protein>
<dbReference type="PANTHER" id="PTHR30012">
    <property type="entry name" value="GENERAL SECRETION PATHWAY PROTEIN"/>
    <property type="match status" value="1"/>
</dbReference>
<keyword evidence="4" id="KW-1003">Cell membrane</keyword>
<dbReference type="PANTHER" id="PTHR30012:SF0">
    <property type="entry name" value="TYPE II SECRETION SYSTEM PROTEIN F-RELATED"/>
    <property type="match status" value="1"/>
</dbReference>
<evidence type="ECO:0000256" key="3">
    <source>
        <dbReference type="ARBA" id="ARBA00022448"/>
    </source>
</evidence>
<evidence type="ECO:0000256" key="1">
    <source>
        <dbReference type="ARBA" id="ARBA00004429"/>
    </source>
</evidence>
<comment type="subcellular location">
    <subcellularLocation>
        <location evidence="1">Cell inner membrane</location>
        <topology evidence="1">Multi-pass membrane protein</topology>
    </subcellularLocation>
</comment>
<name>A0A3B1AU72_9ZZZZ</name>
<dbReference type="GO" id="GO:0015627">
    <property type="term" value="C:type II protein secretion system complex"/>
    <property type="evidence" value="ECO:0007669"/>
    <property type="project" value="InterPro"/>
</dbReference>
<evidence type="ECO:0000256" key="9">
    <source>
        <dbReference type="ARBA" id="ARBA00022927"/>
    </source>
</evidence>
<keyword evidence="5" id="KW-0997">Cell inner membrane</keyword>
<dbReference type="GO" id="GO:0015628">
    <property type="term" value="P:protein secretion by the type II secretion system"/>
    <property type="evidence" value="ECO:0007669"/>
    <property type="project" value="InterPro"/>
</dbReference>
<dbReference type="PROSITE" id="PS00874">
    <property type="entry name" value="T2SP_F"/>
    <property type="match status" value="1"/>
</dbReference>
<dbReference type="InterPro" id="IPR001992">
    <property type="entry name" value="T2SS_GspF/T4SS_PilC_CS"/>
</dbReference>
<evidence type="ECO:0000256" key="6">
    <source>
        <dbReference type="ARBA" id="ARBA00022692"/>
    </source>
</evidence>
<keyword evidence="11 12" id="KW-0472">Membrane</keyword>
<dbReference type="EMBL" id="UOFX01000053">
    <property type="protein sequence ID" value="VAX09539.1"/>
    <property type="molecule type" value="Genomic_DNA"/>
</dbReference>
<dbReference type="FunFam" id="1.20.81.30:FF:000001">
    <property type="entry name" value="Type II secretion system protein F"/>
    <property type="match status" value="2"/>
</dbReference>
<evidence type="ECO:0000256" key="7">
    <source>
        <dbReference type="ARBA" id="ARBA00022723"/>
    </source>
</evidence>
<dbReference type="InterPro" id="IPR011850">
    <property type="entry name" value="T2SS_GspF"/>
</dbReference>